<accession>A0AB33K7M5</accession>
<evidence type="ECO:0000313" key="1">
    <source>
        <dbReference type="EMBL" id="BFP49688.1"/>
    </source>
</evidence>
<organism evidence="1">
    <name type="scientific">Kitasatospora sp. CMC57</name>
    <dbReference type="NCBI Taxonomy" id="3231513"/>
    <lineage>
        <taxon>Bacteria</taxon>
        <taxon>Bacillati</taxon>
        <taxon>Actinomycetota</taxon>
        <taxon>Actinomycetes</taxon>
        <taxon>Kitasatosporales</taxon>
        <taxon>Streptomycetaceae</taxon>
        <taxon>Kitasatospora</taxon>
    </lineage>
</organism>
<dbReference type="EMBL" id="AP035881">
    <property type="protein sequence ID" value="BFP49688.1"/>
    <property type="molecule type" value="Genomic_DNA"/>
</dbReference>
<sequence>MIAATMLCATSVQAQTTNTTSRPGSVVLVVGTGTGVWADVDKAPPGAGADDGVSVTVGRPSPVLQCMFHKE</sequence>
<name>A0AB33K7M5_9ACTN</name>
<gene>
    <name evidence="1" type="ORF">KCMC57_60560</name>
</gene>
<reference evidence="1" key="1">
    <citation type="submission" date="2024-07" db="EMBL/GenBank/DDBJ databases">
        <title>Complete genome sequences of cellulolytic bacteria, Kitasatospora sp. CMC57 and Streptomyces sp. CMC78, isolated from Japanese agricultural soil.</title>
        <authorList>
            <person name="Hashimoto T."/>
            <person name="Ito M."/>
            <person name="Iwamoto M."/>
            <person name="Fukahori D."/>
            <person name="Shoda T."/>
            <person name="Sakoda M."/>
            <person name="Morohoshi T."/>
            <person name="Mitsuboshi M."/>
            <person name="Nishizawa T."/>
        </authorList>
    </citation>
    <scope>NUCLEOTIDE SEQUENCE</scope>
    <source>
        <strain evidence="1">CMC57</strain>
    </source>
</reference>
<dbReference type="AlphaFoldDB" id="A0AB33K7M5"/>
<proteinExistence type="predicted"/>
<protein>
    <submittedName>
        <fullName evidence="1">Uncharacterized protein</fullName>
    </submittedName>
</protein>